<protein>
    <submittedName>
        <fullName evidence="2">Uncharacterized protein</fullName>
    </submittedName>
</protein>
<feature type="compositionally biased region" description="Polar residues" evidence="1">
    <location>
        <begin position="159"/>
        <end position="182"/>
    </location>
</feature>
<reference evidence="2" key="1">
    <citation type="journal article" date="2022" name="bioRxiv">
        <title>Deciphering the potential niche of two novel black yeast fungi from a biological soil crust based on their genomes, phenotypes, and melanin regulation.</title>
        <authorList>
            <consortium name="DOE Joint Genome Institute"/>
            <person name="Carr E.C."/>
            <person name="Barton Q."/>
            <person name="Grambo S."/>
            <person name="Sullivan M."/>
            <person name="Renfro C.M."/>
            <person name="Kuo A."/>
            <person name="Pangilinan J."/>
            <person name="Lipzen A."/>
            <person name="Keymanesh K."/>
            <person name="Savage E."/>
            <person name="Barry K."/>
            <person name="Grigoriev I.V."/>
            <person name="Riekhof W.R."/>
            <person name="Harris S.S."/>
        </authorList>
    </citation>
    <scope>NUCLEOTIDE SEQUENCE</scope>
    <source>
        <strain evidence="2">JF 03-4F</strain>
    </source>
</reference>
<dbReference type="AlphaFoldDB" id="A0AAN6I9L7"/>
<comment type="caution">
    <text evidence="2">The sequence shown here is derived from an EMBL/GenBank/DDBJ whole genome shotgun (WGS) entry which is preliminary data.</text>
</comment>
<organism evidence="2 3">
    <name type="scientific">Exophiala viscosa</name>
    <dbReference type="NCBI Taxonomy" id="2486360"/>
    <lineage>
        <taxon>Eukaryota</taxon>
        <taxon>Fungi</taxon>
        <taxon>Dikarya</taxon>
        <taxon>Ascomycota</taxon>
        <taxon>Pezizomycotina</taxon>
        <taxon>Eurotiomycetes</taxon>
        <taxon>Chaetothyriomycetidae</taxon>
        <taxon>Chaetothyriales</taxon>
        <taxon>Herpotrichiellaceae</taxon>
        <taxon>Exophiala</taxon>
    </lineage>
</organism>
<feature type="compositionally biased region" description="Polar residues" evidence="1">
    <location>
        <begin position="34"/>
        <end position="46"/>
    </location>
</feature>
<sequence length="217" mass="23937">MASSDDELSWASSSELYELEMAVRAKDELDVWQNNWAPVNPPSKSTMVALPSPSPTSVDAEDEQPSLLASRHRETILSSAERIKLTTKSRKRKASVSSPSGPRKKRAVGVTNMTPPEQIAKPEKLTVVPEQRSERKSGKTVPATPRKKKDNYLLPTPPSSLNIQSTSGVMLTTMSDLTSHPENTPLKYRHKSAESQKNGRKNGKTDVSYLSAIMPQR</sequence>
<feature type="region of interest" description="Disordered" evidence="1">
    <location>
        <begin position="34"/>
        <end position="217"/>
    </location>
</feature>
<feature type="compositionally biased region" description="Basic residues" evidence="1">
    <location>
        <begin position="85"/>
        <end position="94"/>
    </location>
</feature>
<evidence type="ECO:0000313" key="2">
    <source>
        <dbReference type="EMBL" id="KAI1609727.1"/>
    </source>
</evidence>
<name>A0AAN6I9L7_9EURO</name>
<gene>
    <name evidence="2" type="ORF">EDD36DRAFT_55316</name>
</gene>
<dbReference type="EMBL" id="MU404359">
    <property type="protein sequence ID" value="KAI1609727.1"/>
    <property type="molecule type" value="Genomic_DNA"/>
</dbReference>
<proteinExistence type="predicted"/>
<evidence type="ECO:0000313" key="3">
    <source>
        <dbReference type="Proteomes" id="UP001203852"/>
    </source>
</evidence>
<dbReference type="Proteomes" id="UP001203852">
    <property type="component" value="Unassembled WGS sequence"/>
</dbReference>
<accession>A0AAN6I9L7</accession>
<evidence type="ECO:0000256" key="1">
    <source>
        <dbReference type="SAM" id="MobiDB-lite"/>
    </source>
</evidence>
<keyword evidence="3" id="KW-1185">Reference proteome</keyword>